<dbReference type="CDD" id="cd02966">
    <property type="entry name" value="TlpA_like_family"/>
    <property type="match status" value="1"/>
</dbReference>
<keyword evidence="1" id="KW-1015">Disulfide bond</keyword>
<feature type="transmembrane region" description="Helical" evidence="2">
    <location>
        <begin position="6"/>
        <end position="24"/>
    </location>
</feature>
<dbReference type="SUPFAM" id="SSF52833">
    <property type="entry name" value="Thioredoxin-like"/>
    <property type="match status" value="1"/>
</dbReference>
<dbReference type="GO" id="GO:0016491">
    <property type="term" value="F:oxidoreductase activity"/>
    <property type="evidence" value="ECO:0007669"/>
    <property type="project" value="InterPro"/>
</dbReference>
<name>A0A841TBJ7_9BACL</name>
<dbReference type="RefSeq" id="WP_185180109.1">
    <property type="nucleotide sequence ID" value="NZ_CBCSEP010000008.1"/>
</dbReference>
<dbReference type="PROSITE" id="PS00194">
    <property type="entry name" value="THIOREDOXIN_1"/>
    <property type="match status" value="1"/>
</dbReference>
<comment type="caution">
    <text evidence="4">The sequence shown here is derived from an EMBL/GenBank/DDBJ whole genome shotgun (WGS) entry which is preliminary data.</text>
</comment>
<organism evidence="4 5">
    <name type="scientific">Cohnella lubricantis</name>
    <dbReference type="NCBI Taxonomy" id="2163172"/>
    <lineage>
        <taxon>Bacteria</taxon>
        <taxon>Bacillati</taxon>
        <taxon>Bacillota</taxon>
        <taxon>Bacilli</taxon>
        <taxon>Bacillales</taxon>
        <taxon>Paenibacillaceae</taxon>
        <taxon>Cohnella</taxon>
    </lineage>
</organism>
<dbReference type="InterPro" id="IPR050553">
    <property type="entry name" value="Thioredoxin_ResA/DsbE_sf"/>
</dbReference>
<dbReference type="InterPro" id="IPR000866">
    <property type="entry name" value="AhpC/TSA"/>
</dbReference>
<evidence type="ECO:0000256" key="1">
    <source>
        <dbReference type="ARBA" id="ARBA00023157"/>
    </source>
</evidence>
<dbReference type="InterPro" id="IPR036249">
    <property type="entry name" value="Thioredoxin-like_sf"/>
</dbReference>
<accession>A0A841TBJ7</accession>
<dbReference type="InterPro" id="IPR013766">
    <property type="entry name" value="Thioredoxin_domain"/>
</dbReference>
<dbReference type="InterPro" id="IPR017937">
    <property type="entry name" value="Thioredoxin_CS"/>
</dbReference>
<keyword evidence="2" id="KW-0812">Transmembrane</keyword>
<proteinExistence type="predicted"/>
<dbReference type="PANTHER" id="PTHR42852">
    <property type="entry name" value="THIOL:DISULFIDE INTERCHANGE PROTEIN DSBE"/>
    <property type="match status" value="1"/>
</dbReference>
<sequence>MKRNIVILGAVALIIVVILIMNGMKQEKPLAEANPAATSAAEQELKTAPEEGALAPAIQLSSMDGQTTYEVGGKRDKPVIINFWASWCGPCDAEAPDLMKVYDKYKDQVDLYAVNVTTHDTVRGAKDFVKEKGLRFPILMDTEGKTEKDYKVYAYPVNIIVDRDGVIRHRIEGAQSVADWEKMLKEVL</sequence>
<keyword evidence="5" id="KW-1185">Reference proteome</keyword>
<evidence type="ECO:0000313" key="5">
    <source>
        <dbReference type="Proteomes" id="UP000574133"/>
    </source>
</evidence>
<feature type="domain" description="Thioredoxin" evidence="3">
    <location>
        <begin position="49"/>
        <end position="188"/>
    </location>
</feature>
<dbReference type="EMBL" id="JACJVN010000062">
    <property type="protein sequence ID" value="MBB6678843.1"/>
    <property type="molecule type" value="Genomic_DNA"/>
</dbReference>
<evidence type="ECO:0000313" key="4">
    <source>
        <dbReference type="EMBL" id="MBB6678843.1"/>
    </source>
</evidence>
<evidence type="ECO:0000259" key="3">
    <source>
        <dbReference type="PROSITE" id="PS51352"/>
    </source>
</evidence>
<protein>
    <submittedName>
        <fullName evidence="4">TlpA family protein disulfide reductase</fullName>
    </submittedName>
</protein>
<gene>
    <name evidence="4" type="ORF">H4Q31_16250</name>
</gene>
<dbReference type="Pfam" id="PF00578">
    <property type="entry name" value="AhpC-TSA"/>
    <property type="match status" value="1"/>
</dbReference>
<dbReference type="GO" id="GO:0016209">
    <property type="term" value="F:antioxidant activity"/>
    <property type="evidence" value="ECO:0007669"/>
    <property type="project" value="InterPro"/>
</dbReference>
<dbReference type="AlphaFoldDB" id="A0A841TBJ7"/>
<dbReference type="Proteomes" id="UP000574133">
    <property type="component" value="Unassembled WGS sequence"/>
</dbReference>
<dbReference type="Gene3D" id="3.40.30.10">
    <property type="entry name" value="Glutaredoxin"/>
    <property type="match status" value="1"/>
</dbReference>
<evidence type="ECO:0000256" key="2">
    <source>
        <dbReference type="SAM" id="Phobius"/>
    </source>
</evidence>
<dbReference type="PANTHER" id="PTHR42852:SF13">
    <property type="entry name" value="PROTEIN DIPZ"/>
    <property type="match status" value="1"/>
</dbReference>
<keyword evidence="2" id="KW-1133">Transmembrane helix</keyword>
<dbReference type="PROSITE" id="PS51352">
    <property type="entry name" value="THIOREDOXIN_2"/>
    <property type="match status" value="1"/>
</dbReference>
<reference evidence="4 5" key="1">
    <citation type="submission" date="2020-08" db="EMBL/GenBank/DDBJ databases">
        <title>Cohnella phylogeny.</title>
        <authorList>
            <person name="Dunlap C."/>
        </authorList>
    </citation>
    <scope>NUCLEOTIDE SEQUENCE [LARGE SCALE GENOMIC DNA]</scope>
    <source>
        <strain evidence="4 5">DSM 103658</strain>
    </source>
</reference>
<keyword evidence="2" id="KW-0472">Membrane</keyword>